<accession>A0A8K0I1D4</accession>
<protein>
    <submittedName>
        <fullName evidence="2">Uncharacterized protein</fullName>
    </submittedName>
</protein>
<organism evidence="2 3">
    <name type="scientific">Cocos nucifera</name>
    <name type="common">Coconut palm</name>
    <dbReference type="NCBI Taxonomy" id="13894"/>
    <lineage>
        <taxon>Eukaryota</taxon>
        <taxon>Viridiplantae</taxon>
        <taxon>Streptophyta</taxon>
        <taxon>Embryophyta</taxon>
        <taxon>Tracheophyta</taxon>
        <taxon>Spermatophyta</taxon>
        <taxon>Magnoliopsida</taxon>
        <taxon>Liliopsida</taxon>
        <taxon>Arecaceae</taxon>
        <taxon>Arecoideae</taxon>
        <taxon>Cocoseae</taxon>
        <taxon>Attaleinae</taxon>
        <taxon>Cocos</taxon>
    </lineage>
</organism>
<sequence>MFPEDSNNSRSLSKKKRRLCLPSCFVGSLVSDSGGSDRSGPSTGSKPKLSWFTWSRFRKKKKTVPIEEASSQKISPSDKPFKGR</sequence>
<feature type="compositionally biased region" description="Low complexity" evidence="1">
    <location>
        <begin position="28"/>
        <end position="45"/>
    </location>
</feature>
<evidence type="ECO:0000313" key="3">
    <source>
        <dbReference type="Proteomes" id="UP000797356"/>
    </source>
</evidence>
<evidence type="ECO:0000313" key="2">
    <source>
        <dbReference type="EMBL" id="KAG1331872.1"/>
    </source>
</evidence>
<dbReference type="OrthoDB" id="1886721at2759"/>
<dbReference type="EMBL" id="CM017873">
    <property type="protein sequence ID" value="KAG1331872.1"/>
    <property type="molecule type" value="Genomic_DNA"/>
</dbReference>
<gene>
    <name evidence="2" type="ORF">COCNU_02G018400</name>
</gene>
<dbReference type="AlphaFoldDB" id="A0A8K0I1D4"/>
<dbReference type="Proteomes" id="UP000797356">
    <property type="component" value="Chromosome 2"/>
</dbReference>
<name>A0A8K0I1D4_COCNU</name>
<proteinExistence type="predicted"/>
<feature type="region of interest" description="Disordered" evidence="1">
    <location>
        <begin position="28"/>
        <end position="49"/>
    </location>
</feature>
<reference evidence="2" key="2">
    <citation type="submission" date="2019-07" db="EMBL/GenBank/DDBJ databases">
        <authorList>
            <person name="Yang Y."/>
            <person name="Bocs S."/>
            <person name="Baudouin L."/>
        </authorList>
    </citation>
    <scope>NUCLEOTIDE SEQUENCE</scope>
    <source>
        <tissue evidence="2">Spear leaf of Hainan Tall coconut</tissue>
    </source>
</reference>
<keyword evidence="3" id="KW-1185">Reference proteome</keyword>
<evidence type="ECO:0000256" key="1">
    <source>
        <dbReference type="SAM" id="MobiDB-lite"/>
    </source>
</evidence>
<reference evidence="2" key="1">
    <citation type="journal article" date="2017" name="Gigascience">
        <title>The genome draft of coconut (Cocos nucifera).</title>
        <authorList>
            <person name="Xiao Y."/>
            <person name="Xu P."/>
            <person name="Fan H."/>
            <person name="Baudouin L."/>
            <person name="Xia W."/>
            <person name="Bocs S."/>
            <person name="Xu J."/>
            <person name="Li Q."/>
            <person name="Guo A."/>
            <person name="Zhou L."/>
            <person name="Li J."/>
            <person name="Wu Y."/>
            <person name="Ma Z."/>
            <person name="Armero A."/>
            <person name="Issali A.E."/>
            <person name="Liu N."/>
            <person name="Peng M."/>
            <person name="Yang Y."/>
        </authorList>
    </citation>
    <scope>NUCLEOTIDE SEQUENCE</scope>
    <source>
        <tissue evidence="2">Spear leaf of Hainan Tall coconut</tissue>
    </source>
</reference>
<comment type="caution">
    <text evidence="2">The sequence shown here is derived from an EMBL/GenBank/DDBJ whole genome shotgun (WGS) entry which is preliminary data.</text>
</comment>
<feature type="region of interest" description="Disordered" evidence="1">
    <location>
        <begin position="61"/>
        <end position="84"/>
    </location>
</feature>